<proteinExistence type="predicted"/>
<gene>
    <name evidence="2" type="ORF">Zmor_015490</name>
</gene>
<comment type="caution">
    <text evidence="2">The sequence shown here is derived from an EMBL/GenBank/DDBJ whole genome shotgun (WGS) entry which is preliminary data.</text>
</comment>
<evidence type="ECO:0000256" key="1">
    <source>
        <dbReference type="SAM" id="MobiDB-lite"/>
    </source>
</evidence>
<dbReference type="Proteomes" id="UP001168821">
    <property type="component" value="Unassembled WGS sequence"/>
</dbReference>
<keyword evidence="3" id="KW-1185">Reference proteome</keyword>
<name>A0AA38II20_9CUCU</name>
<sequence>MKKMTKNLIREAKRMGLAINQEKTKFMKMETKQTPAKPLKVTTEAGTTYEFAEVNGFKYLGVVITNKKRNERRDRRTDRESKQECRKIKQISEE</sequence>
<organism evidence="2 3">
    <name type="scientific">Zophobas morio</name>
    <dbReference type="NCBI Taxonomy" id="2755281"/>
    <lineage>
        <taxon>Eukaryota</taxon>
        <taxon>Metazoa</taxon>
        <taxon>Ecdysozoa</taxon>
        <taxon>Arthropoda</taxon>
        <taxon>Hexapoda</taxon>
        <taxon>Insecta</taxon>
        <taxon>Pterygota</taxon>
        <taxon>Neoptera</taxon>
        <taxon>Endopterygota</taxon>
        <taxon>Coleoptera</taxon>
        <taxon>Polyphaga</taxon>
        <taxon>Cucujiformia</taxon>
        <taxon>Tenebrionidae</taxon>
        <taxon>Zophobas</taxon>
    </lineage>
</organism>
<reference evidence="2" key="1">
    <citation type="journal article" date="2023" name="G3 (Bethesda)">
        <title>Whole genome assemblies of Zophobas morio and Tenebrio molitor.</title>
        <authorList>
            <person name="Kaur S."/>
            <person name="Stinson S.A."/>
            <person name="diCenzo G.C."/>
        </authorList>
    </citation>
    <scope>NUCLEOTIDE SEQUENCE</scope>
    <source>
        <strain evidence="2">QUZm001</strain>
    </source>
</reference>
<accession>A0AA38II20</accession>
<evidence type="ECO:0008006" key="4">
    <source>
        <dbReference type="Google" id="ProtNLM"/>
    </source>
</evidence>
<dbReference type="AlphaFoldDB" id="A0AA38II20"/>
<evidence type="ECO:0000313" key="3">
    <source>
        <dbReference type="Proteomes" id="UP001168821"/>
    </source>
</evidence>
<dbReference type="EMBL" id="JALNTZ010000004">
    <property type="protein sequence ID" value="KAJ3656410.1"/>
    <property type="molecule type" value="Genomic_DNA"/>
</dbReference>
<feature type="region of interest" description="Disordered" evidence="1">
    <location>
        <begin position="69"/>
        <end position="94"/>
    </location>
</feature>
<protein>
    <recommendedName>
        <fullName evidence="4">Reverse transcriptase domain-containing protein</fullName>
    </recommendedName>
</protein>
<feature type="compositionally biased region" description="Basic and acidic residues" evidence="1">
    <location>
        <begin position="71"/>
        <end position="94"/>
    </location>
</feature>
<evidence type="ECO:0000313" key="2">
    <source>
        <dbReference type="EMBL" id="KAJ3656410.1"/>
    </source>
</evidence>